<feature type="compositionally biased region" description="Basic and acidic residues" evidence="1">
    <location>
        <begin position="40"/>
        <end position="53"/>
    </location>
</feature>
<protein>
    <submittedName>
        <fullName evidence="2">Uncharacterized protein</fullName>
    </submittedName>
</protein>
<feature type="region of interest" description="Disordered" evidence="1">
    <location>
        <begin position="30"/>
        <end position="55"/>
    </location>
</feature>
<accession>A0ABR3LW51</accession>
<evidence type="ECO:0000313" key="2">
    <source>
        <dbReference type="EMBL" id="KAL1255914.1"/>
    </source>
</evidence>
<gene>
    <name evidence="2" type="ORF">QQF64_013975</name>
</gene>
<evidence type="ECO:0000313" key="3">
    <source>
        <dbReference type="Proteomes" id="UP001558613"/>
    </source>
</evidence>
<evidence type="ECO:0000256" key="1">
    <source>
        <dbReference type="SAM" id="MobiDB-lite"/>
    </source>
</evidence>
<proteinExistence type="predicted"/>
<name>A0ABR3LW51_9TELE</name>
<sequence>MHNSQPSAPGAVTLLSIHLPVPLSGLSFTLPSHPQTATPMRDEAHPMDDESLKKRVPVRQAGGRTLLEGAQAGDDDWSCLSLTSEV</sequence>
<organism evidence="2 3">
    <name type="scientific">Cirrhinus molitorella</name>
    <name type="common">mud carp</name>
    <dbReference type="NCBI Taxonomy" id="172907"/>
    <lineage>
        <taxon>Eukaryota</taxon>
        <taxon>Metazoa</taxon>
        <taxon>Chordata</taxon>
        <taxon>Craniata</taxon>
        <taxon>Vertebrata</taxon>
        <taxon>Euteleostomi</taxon>
        <taxon>Actinopterygii</taxon>
        <taxon>Neopterygii</taxon>
        <taxon>Teleostei</taxon>
        <taxon>Ostariophysi</taxon>
        <taxon>Cypriniformes</taxon>
        <taxon>Cyprinidae</taxon>
        <taxon>Labeoninae</taxon>
        <taxon>Labeonini</taxon>
        <taxon>Cirrhinus</taxon>
    </lineage>
</organism>
<keyword evidence="3" id="KW-1185">Reference proteome</keyword>
<dbReference type="EMBL" id="JAYMGO010000019">
    <property type="protein sequence ID" value="KAL1255914.1"/>
    <property type="molecule type" value="Genomic_DNA"/>
</dbReference>
<reference evidence="2 3" key="1">
    <citation type="submission" date="2023-09" db="EMBL/GenBank/DDBJ databases">
        <authorList>
            <person name="Wang M."/>
        </authorList>
    </citation>
    <scope>NUCLEOTIDE SEQUENCE [LARGE SCALE GENOMIC DNA]</scope>
    <source>
        <strain evidence="2">GT-2023</strain>
        <tissue evidence="2">Liver</tissue>
    </source>
</reference>
<dbReference type="Proteomes" id="UP001558613">
    <property type="component" value="Unassembled WGS sequence"/>
</dbReference>
<comment type="caution">
    <text evidence="2">The sequence shown here is derived from an EMBL/GenBank/DDBJ whole genome shotgun (WGS) entry which is preliminary data.</text>
</comment>